<reference evidence="1" key="1">
    <citation type="submission" date="2022-07" db="EMBL/GenBank/DDBJ databases">
        <title>Evaluation of T. orientalis genome assembly methods using nanopore sequencing and analysis of variation between genomes.</title>
        <authorList>
            <person name="Yam J."/>
            <person name="Micallef M.L."/>
            <person name="Liu M."/>
            <person name="Djordjevic S.P."/>
            <person name="Bogema D.R."/>
            <person name="Jenkins C."/>
        </authorList>
    </citation>
    <scope>NUCLEOTIDE SEQUENCE</scope>
    <source>
        <strain evidence="1">Goon Nure</strain>
    </source>
</reference>
<dbReference type="EMBL" id="CP056072">
    <property type="protein sequence ID" value="UKK02786.2"/>
    <property type="molecule type" value="Genomic_DNA"/>
</dbReference>
<dbReference type="Proteomes" id="UP000244811">
    <property type="component" value="Chromosome 4"/>
</dbReference>
<organism evidence="1 2">
    <name type="scientific">Theileria orientalis</name>
    <dbReference type="NCBI Taxonomy" id="68886"/>
    <lineage>
        <taxon>Eukaryota</taxon>
        <taxon>Sar</taxon>
        <taxon>Alveolata</taxon>
        <taxon>Apicomplexa</taxon>
        <taxon>Aconoidasida</taxon>
        <taxon>Piroplasmida</taxon>
        <taxon>Theileriidae</taxon>
        <taxon>Theileria</taxon>
    </lineage>
</organism>
<evidence type="ECO:0000313" key="2">
    <source>
        <dbReference type="Proteomes" id="UP000244811"/>
    </source>
</evidence>
<evidence type="ECO:0000313" key="1">
    <source>
        <dbReference type="EMBL" id="UKK02786.2"/>
    </source>
</evidence>
<gene>
    <name evidence="1" type="ORF">MACK_002883</name>
</gene>
<sequence>MSAALIWKRCRLDDELNKLRKYDMSDADKFLCNDAKNVIDSSNCFNNDVYSLPPGIDSKIKELYPLLQQVQYESASLTDYELERMAERIKFSETTHYEDLSSRPFDSSEDLFNHTYFPDYVLPSNQNNLFDKSYEKPSDFEYKTPASLFRANMRNDSCYESGCGLSADRRTSYGNVFPSTNLFSNTTCRSQYNTPGYYNSSYNVDNSKFLETPINMKYKQVRDTVYGNKNNYNNESVDSNRGFDYKNEFLTAFQPGNEYKNDYTTVETPMVDLTRTNNNDEFVASFPWERELNDQFNTNTNENDKYYDSLYTNSNLQSNDGLSTKRDYLFSDGKSFANFSLNSPLRSFMNEDVNYNYNIDSTPRRPYY</sequence>
<dbReference type="AlphaFoldDB" id="A0A976QVB3"/>
<proteinExistence type="predicted"/>
<accession>A0A976QVB3</accession>
<protein>
    <submittedName>
        <fullName evidence="1">Uncharacterized protein</fullName>
    </submittedName>
</protein>
<name>A0A976QVB3_THEOR</name>